<gene>
    <name evidence="1" type="ORF">CPter91_0933</name>
</gene>
<dbReference type="Proteomes" id="UP000074561">
    <property type="component" value="Chromosome"/>
</dbReference>
<evidence type="ECO:0000313" key="1">
    <source>
        <dbReference type="EMBL" id="AMP03321.1"/>
    </source>
</evidence>
<dbReference type="AlphaFoldDB" id="A0A127PZU4"/>
<dbReference type="EMBL" id="CP013234">
    <property type="protein sequence ID" value="AMP03321.1"/>
    <property type="molecule type" value="Genomic_DNA"/>
</dbReference>
<sequence length="44" mass="5169">MGNTPGHINHWSTRGFIQLISKYFDVIEVKSPLPWTMLLCQPRR</sequence>
<protein>
    <submittedName>
        <fullName evidence="1">Methyltransferase-containing domain protein</fullName>
    </submittedName>
</protein>
<dbReference type="STRING" id="279113.CPter91_0933"/>
<proteinExistence type="predicted"/>
<evidence type="ECO:0000313" key="2">
    <source>
        <dbReference type="Proteomes" id="UP000074561"/>
    </source>
</evidence>
<name>A0A127PZU4_9BURK</name>
<dbReference type="GO" id="GO:0008168">
    <property type="term" value="F:methyltransferase activity"/>
    <property type="evidence" value="ECO:0007669"/>
    <property type="project" value="UniProtKB-KW"/>
</dbReference>
<dbReference type="KEGG" id="cpra:CPter91_0933"/>
<reference evidence="1 2" key="1">
    <citation type="submission" date="2015-11" db="EMBL/GenBank/DDBJ databases">
        <title>Exploring the genomic traits of fungus-feeding bacterial genus Collimonas.</title>
        <authorList>
            <person name="Song C."/>
            <person name="Schmidt R."/>
            <person name="de Jager V."/>
            <person name="Krzyzanowska D."/>
            <person name="Jongedijk E."/>
            <person name="Cankar K."/>
            <person name="Beekwilder J."/>
            <person name="van Veen A."/>
            <person name="de Boer W."/>
            <person name="van Veen J.A."/>
            <person name="Garbeva P."/>
        </authorList>
    </citation>
    <scope>NUCLEOTIDE SEQUENCE [LARGE SCALE GENOMIC DNA]</scope>
    <source>
        <strain evidence="1 2">Ter91</strain>
    </source>
</reference>
<keyword evidence="1" id="KW-0808">Transferase</keyword>
<dbReference type="PATRIC" id="fig|279113.9.peg.929"/>
<accession>A0A127PZU4</accession>
<organism evidence="1 2">
    <name type="scientific">Collimonas pratensis</name>
    <dbReference type="NCBI Taxonomy" id="279113"/>
    <lineage>
        <taxon>Bacteria</taxon>
        <taxon>Pseudomonadati</taxon>
        <taxon>Pseudomonadota</taxon>
        <taxon>Betaproteobacteria</taxon>
        <taxon>Burkholderiales</taxon>
        <taxon>Oxalobacteraceae</taxon>
        <taxon>Collimonas</taxon>
    </lineage>
</organism>
<dbReference type="GO" id="GO:0032259">
    <property type="term" value="P:methylation"/>
    <property type="evidence" value="ECO:0007669"/>
    <property type="project" value="UniProtKB-KW"/>
</dbReference>
<keyword evidence="1" id="KW-0489">Methyltransferase</keyword>